<keyword evidence="12" id="KW-1185">Reference proteome</keyword>
<dbReference type="SUPFAM" id="SSF56112">
    <property type="entry name" value="Protein kinase-like (PK-like)"/>
    <property type="match status" value="1"/>
</dbReference>
<proteinExistence type="inferred from homology"/>
<keyword evidence="5" id="KW-0418">Kinase</keyword>
<keyword evidence="6" id="KW-0067">ATP-binding</keyword>
<keyword evidence="2" id="KW-0723">Serine/threonine-protein kinase</keyword>
<evidence type="ECO:0000256" key="5">
    <source>
        <dbReference type="ARBA" id="ARBA00022777"/>
    </source>
</evidence>
<feature type="domain" description="Protein kinase" evidence="10">
    <location>
        <begin position="1"/>
        <end position="89"/>
    </location>
</feature>
<dbReference type="EMBL" id="JBDODL010004926">
    <property type="protein sequence ID" value="MES1923159.1"/>
    <property type="molecule type" value="Genomic_DNA"/>
</dbReference>
<accession>A0ABV2AUL3</accession>
<dbReference type="Gene3D" id="1.10.510.10">
    <property type="entry name" value="Transferase(Phosphotransferase) domain 1"/>
    <property type="match status" value="1"/>
</dbReference>
<sequence>MAPEVISENAYDSKADIWSLGITAIEMATGSPPFYNIKPEHAVLVIPRKPAARLPGKFGWKFRDFVKKCLSKDPKERPSASELLRHSFIRSAGSKTVLLKRLFDDSIDKINTFRANLYKNANSAGKSSAKESDVSATVRVNKSKTTEESRF</sequence>
<comment type="catalytic activity">
    <reaction evidence="7">
        <text>L-threonyl-[protein] + ATP = O-phospho-L-threonyl-[protein] + ADP + H(+)</text>
        <dbReference type="Rhea" id="RHEA:46608"/>
        <dbReference type="Rhea" id="RHEA-COMP:11060"/>
        <dbReference type="Rhea" id="RHEA-COMP:11605"/>
        <dbReference type="ChEBI" id="CHEBI:15378"/>
        <dbReference type="ChEBI" id="CHEBI:30013"/>
        <dbReference type="ChEBI" id="CHEBI:30616"/>
        <dbReference type="ChEBI" id="CHEBI:61977"/>
        <dbReference type="ChEBI" id="CHEBI:456216"/>
        <dbReference type="EC" id="2.7.11.1"/>
    </reaction>
</comment>
<comment type="caution">
    <text evidence="11">The sequence shown here is derived from an EMBL/GenBank/DDBJ whole genome shotgun (WGS) entry which is preliminary data.</text>
</comment>
<evidence type="ECO:0000313" key="12">
    <source>
        <dbReference type="Proteomes" id="UP001439008"/>
    </source>
</evidence>
<dbReference type="PROSITE" id="PS50011">
    <property type="entry name" value="PROTEIN_KINASE_DOM"/>
    <property type="match status" value="1"/>
</dbReference>
<evidence type="ECO:0000256" key="1">
    <source>
        <dbReference type="ARBA" id="ARBA00008874"/>
    </source>
</evidence>
<evidence type="ECO:0000256" key="9">
    <source>
        <dbReference type="SAM" id="MobiDB-lite"/>
    </source>
</evidence>
<reference evidence="11 12" key="1">
    <citation type="journal article" date="2024" name="BMC Biol.">
        <title>Comparative genomics of Ascetosporea gives new insight into the evolutionary basis for animal parasitism in Rhizaria.</title>
        <authorList>
            <person name="Hiltunen Thoren M."/>
            <person name="Onut-Brannstrom I."/>
            <person name="Alfjorden A."/>
            <person name="Peckova H."/>
            <person name="Swords F."/>
            <person name="Hooper C."/>
            <person name="Holzer A.S."/>
            <person name="Bass D."/>
            <person name="Burki F."/>
        </authorList>
    </citation>
    <scope>NUCLEOTIDE SEQUENCE [LARGE SCALE GENOMIC DNA]</scope>
    <source>
        <strain evidence="11">20-A016</strain>
    </source>
</reference>
<evidence type="ECO:0000256" key="4">
    <source>
        <dbReference type="ARBA" id="ARBA00022741"/>
    </source>
</evidence>
<name>A0ABV2AUL3_9EUKA</name>
<dbReference type="PANTHER" id="PTHR48012">
    <property type="entry name" value="STERILE20-LIKE KINASE, ISOFORM B-RELATED"/>
    <property type="match status" value="1"/>
</dbReference>
<dbReference type="InterPro" id="IPR011009">
    <property type="entry name" value="Kinase-like_dom_sf"/>
</dbReference>
<comment type="catalytic activity">
    <reaction evidence="8">
        <text>L-seryl-[protein] + ATP = O-phospho-L-seryl-[protein] + ADP + H(+)</text>
        <dbReference type="Rhea" id="RHEA:17989"/>
        <dbReference type="Rhea" id="RHEA-COMP:9863"/>
        <dbReference type="Rhea" id="RHEA-COMP:11604"/>
        <dbReference type="ChEBI" id="CHEBI:15378"/>
        <dbReference type="ChEBI" id="CHEBI:29999"/>
        <dbReference type="ChEBI" id="CHEBI:30616"/>
        <dbReference type="ChEBI" id="CHEBI:83421"/>
        <dbReference type="ChEBI" id="CHEBI:456216"/>
        <dbReference type="EC" id="2.7.11.1"/>
    </reaction>
</comment>
<evidence type="ECO:0000313" key="11">
    <source>
        <dbReference type="EMBL" id="MES1923159.1"/>
    </source>
</evidence>
<dbReference type="Proteomes" id="UP001439008">
    <property type="component" value="Unassembled WGS sequence"/>
</dbReference>
<organism evidence="11 12">
    <name type="scientific">Bonamia ostreae</name>
    <dbReference type="NCBI Taxonomy" id="126728"/>
    <lineage>
        <taxon>Eukaryota</taxon>
        <taxon>Sar</taxon>
        <taxon>Rhizaria</taxon>
        <taxon>Endomyxa</taxon>
        <taxon>Ascetosporea</taxon>
        <taxon>Haplosporida</taxon>
        <taxon>Bonamia</taxon>
    </lineage>
</organism>
<evidence type="ECO:0000256" key="7">
    <source>
        <dbReference type="ARBA" id="ARBA00047899"/>
    </source>
</evidence>
<evidence type="ECO:0000256" key="6">
    <source>
        <dbReference type="ARBA" id="ARBA00022840"/>
    </source>
</evidence>
<dbReference type="InterPro" id="IPR000719">
    <property type="entry name" value="Prot_kinase_dom"/>
</dbReference>
<keyword evidence="3" id="KW-0808">Transferase</keyword>
<dbReference type="PANTHER" id="PTHR48012:SF10">
    <property type="entry name" value="FI20177P1"/>
    <property type="match status" value="1"/>
</dbReference>
<evidence type="ECO:0000256" key="3">
    <source>
        <dbReference type="ARBA" id="ARBA00022679"/>
    </source>
</evidence>
<gene>
    <name evidence="11" type="ORF">MHBO_004704</name>
</gene>
<keyword evidence="4" id="KW-0547">Nucleotide-binding</keyword>
<comment type="similarity">
    <text evidence="1">Belongs to the protein kinase superfamily. STE Ser/Thr protein kinase family. STE20 subfamily.</text>
</comment>
<protein>
    <recommendedName>
        <fullName evidence="10">Protein kinase domain-containing protein</fullName>
    </recommendedName>
</protein>
<evidence type="ECO:0000256" key="8">
    <source>
        <dbReference type="ARBA" id="ARBA00048679"/>
    </source>
</evidence>
<evidence type="ECO:0000259" key="10">
    <source>
        <dbReference type="PROSITE" id="PS50011"/>
    </source>
</evidence>
<feature type="region of interest" description="Disordered" evidence="9">
    <location>
        <begin position="122"/>
        <end position="151"/>
    </location>
</feature>
<dbReference type="Pfam" id="PF00069">
    <property type="entry name" value="Pkinase"/>
    <property type="match status" value="1"/>
</dbReference>
<dbReference type="InterPro" id="IPR050629">
    <property type="entry name" value="STE20/SPS1-PAK"/>
</dbReference>
<evidence type="ECO:0000256" key="2">
    <source>
        <dbReference type="ARBA" id="ARBA00022527"/>
    </source>
</evidence>